<dbReference type="EMBL" id="PJKA01000003">
    <property type="protein sequence ID" value="PNC19896.1"/>
    <property type="molecule type" value="Genomic_DNA"/>
</dbReference>
<comment type="caution">
    <text evidence="1">The sequence shown here is derived from an EMBL/GenBank/DDBJ whole genome shotgun (WGS) entry which is preliminary data.</text>
</comment>
<organism evidence="1 2">
    <name type="scientific">Akkermansia muciniphila</name>
    <dbReference type="NCBI Taxonomy" id="239935"/>
    <lineage>
        <taxon>Bacteria</taxon>
        <taxon>Pseudomonadati</taxon>
        <taxon>Verrucomicrobiota</taxon>
        <taxon>Verrucomicrobiia</taxon>
        <taxon>Verrucomicrobiales</taxon>
        <taxon>Akkermansiaceae</taxon>
        <taxon>Akkermansia</taxon>
    </lineage>
</organism>
<protein>
    <submittedName>
        <fullName evidence="1">Uncharacterized protein</fullName>
    </submittedName>
</protein>
<accession>A0A2N8HGK9</accession>
<sequence>MNLLSFDQRIQVDQQQNSAQDIPCHRQRYHSIIRMQKRGVLVHLNANLNDYPGFVKANQREREENSIGFPVPGRGNFPR</sequence>
<gene>
    <name evidence="1" type="ORF">CXU22_02475</name>
</gene>
<evidence type="ECO:0000313" key="1">
    <source>
        <dbReference type="EMBL" id="PNC19896.1"/>
    </source>
</evidence>
<dbReference type="AlphaFoldDB" id="A0A2N8HGK9"/>
<evidence type="ECO:0000313" key="2">
    <source>
        <dbReference type="Proteomes" id="UP000236000"/>
    </source>
</evidence>
<name>A0A2N8HGK9_9BACT</name>
<dbReference type="Proteomes" id="UP000236000">
    <property type="component" value="Unassembled WGS sequence"/>
</dbReference>
<proteinExistence type="predicted"/>
<reference evidence="1 2" key="1">
    <citation type="journal article" date="2017" name="BMC Genomics">
        <title>Genome sequencing of 39 Akkermansia muciniphila isolates reveals its population structure, genomic and functional diverisity, and global distribution in mammalian gut microbiotas.</title>
        <authorList>
            <person name="Guo X."/>
            <person name="Li S."/>
            <person name="Zhang J."/>
            <person name="Wu F."/>
            <person name="Li X."/>
            <person name="Wu D."/>
            <person name="Zhang M."/>
            <person name="Ou Z."/>
            <person name="Jie Z."/>
            <person name="Yan Q."/>
            <person name="Li P."/>
            <person name="Yi J."/>
            <person name="Peng Y."/>
        </authorList>
    </citation>
    <scope>NUCLEOTIDE SEQUENCE [LARGE SCALE GENOMIC DNA]</scope>
    <source>
        <strain evidence="1 2">GP24</strain>
    </source>
</reference>